<dbReference type="PANTHER" id="PTHR11662:SF399">
    <property type="entry name" value="FI19708P1-RELATED"/>
    <property type="match status" value="1"/>
</dbReference>
<dbReference type="GO" id="GO:0006820">
    <property type="term" value="P:monoatomic anion transport"/>
    <property type="evidence" value="ECO:0007669"/>
    <property type="project" value="TreeGrafter"/>
</dbReference>
<feature type="transmembrane region" description="Helical" evidence="5">
    <location>
        <begin position="29"/>
        <end position="49"/>
    </location>
</feature>
<evidence type="ECO:0000313" key="7">
    <source>
        <dbReference type="Proteomes" id="UP001163046"/>
    </source>
</evidence>
<keyword evidence="4 5" id="KW-0472">Membrane</keyword>
<accession>A0A9X0D170</accession>
<gene>
    <name evidence="6" type="ORF">OS493_030957</name>
</gene>
<dbReference type="GO" id="GO:0016020">
    <property type="term" value="C:membrane"/>
    <property type="evidence" value="ECO:0007669"/>
    <property type="project" value="UniProtKB-SubCell"/>
</dbReference>
<evidence type="ECO:0000313" key="6">
    <source>
        <dbReference type="EMBL" id="KAJ7383070.1"/>
    </source>
</evidence>
<feature type="transmembrane region" description="Helical" evidence="5">
    <location>
        <begin position="95"/>
        <end position="115"/>
    </location>
</feature>
<sequence>MEDKSPVLDINSSSSESTRRETADRGCYLPCRYALAILSCSGFCVLYLLRVNLSVALVAMVNSTDVDAKASSNNPECHRNITKADQYEGLHLGTILGMPLAGAVGVVWTIVWMMLTYDKPANHPRISIKEKEYIQSSIGSGQDIKIRVRLPFRFIQSCSSMV</sequence>
<organism evidence="6 7">
    <name type="scientific">Desmophyllum pertusum</name>
    <dbReference type="NCBI Taxonomy" id="174260"/>
    <lineage>
        <taxon>Eukaryota</taxon>
        <taxon>Metazoa</taxon>
        <taxon>Cnidaria</taxon>
        <taxon>Anthozoa</taxon>
        <taxon>Hexacorallia</taxon>
        <taxon>Scleractinia</taxon>
        <taxon>Caryophylliina</taxon>
        <taxon>Caryophylliidae</taxon>
        <taxon>Desmophyllum</taxon>
    </lineage>
</organism>
<evidence type="ECO:0000256" key="1">
    <source>
        <dbReference type="ARBA" id="ARBA00004141"/>
    </source>
</evidence>
<dbReference type="GO" id="GO:0022857">
    <property type="term" value="F:transmembrane transporter activity"/>
    <property type="evidence" value="ECO:0007669"/>
    <property type="project" value="TreeGrafter"/>
</dbReference>
<dbReference type="InterPro" id="IPR050382">
    <property type="entry name" value="MFS_Na/Anion_cotransporter"/>
</dbReference>
<dbReference type="Proteomes" id="UP001163046">
    <property type="component" value="Unassembled WGS sequence"/>
</dbReference>
<evidence type="ECO:0000256" key="4">
    <source>
        <dbReference type="ARBA" id="ARBA00023136"/>
    </source>
</evidence>
<protein>
    <submittedName>
        <fullName evidence="6">Uncharacterized protein</fullName>
    </submittedName>
</protein>
<dbReference type="PANTHER" id="PTHR11662">
    <property type="entry name" value="SOLUTE CARRIER FAMILY 17"/>
    <property type="match status" value="1"/>
</dbReference>
<dbReference type="AlphaFoldDB" id="A0A9X0D170"/>
<dbReference type="OrthoDB" id="2985014at2759"/>
<proteinExistence type="predicted"/>
<keyword evidence="3 5" id="KW-1133">Transmembrane helix</keyword>
<name>A0A9X0D170_9CNID</name>
<comment type="subcellular location">
    <subcellularLocation>
        <location evidence="1">Membrane</location>
        <topology evidence="1">Multi-pass membrane protein</topology>
    </subcellularLocation>
</comment>
<reference evidence="6" key="1">
    <citation type="submission" date="2023-01" db="EMBL/GenBank/DDBJ databases">
        <title>Genome assembly of the deep-sea coral Lophelia pertusa.</title>
        <authorList>
            <person name="Herrera S."/>
            <person name="Cordes E."/>
        </authorList>
    </citation>
    <scope>NUCLEOTIDE SEQUENCE</scope>
    <source>
        <strain evidence="6">USNM1676648</strain>
        <tissue evidence="6">Polyp</tissue>
    </source>
</reference>
<evidence type="ECO:0000256" key="2">
    <source>
        <dbReference type="ARBA" id="ARBA00022692"/>
    </source>
</evidence>
<comment type="caution">
    <text evidence="6">The sequence shown here is derived from an EMBL/GenBank/DDBJ whole genome shotgun (WGS) entry which is preliminary data.</text>
</comment>
<keyword evidence="7" id="KW-1185">Reference proteome</keyword>
<evidence type="ECO:0000256" key="5">
    <source>
        <dbReference type="SAM" id="Phobius"/>
    </source>
</evidence>
<evidence type="ECO:0000256" key="3">
    <source>
        <dbReference type="ARBA" id="ARBA00022989"/>
    </source>
</evidence>
<keyword evidence="2 5" id="KW-0812">Transmembrane</keyword>
<dbReference type="EMBL" id="MU825907">
    <property type="protein sequence ID" value="KAJ7383070.1"/>
    <property type="molecule type" value="Genomic_DNA"/>
</dbReference>